<dbReference type="PANTHER" id="PTHR11606">
    <property type="entry name" value="GLUTAMATE DEHYDROGENASE"/>
    <property type="match status" value="1"/>
</dbReference>
<keyword evidence="2 3" id="KW-0560">Oxidoreductase</keyword>
<gene>
    <name evidence="5" type="ORF">SAMN06296241_2233</name>
</gene>
<evidence type="ECO:0000313" key="5">
    <source>
        <dbReference type="EMBL" id="SOC80679.1"/>
    </source>
</evidence>
<dbReference type="PANTHER" id="PTHR11606:SF13">
    <property type="entry name" value="GLUTAMATE DEHYDROGENASE 1, MITOCHONDRIAL"/>
    <property type="match status" value="1"/>
</dbReference>
<dbReference type="RefSeq" id="WP_097056474.1">
    <property type="nucleotide sequence ID" value="NZ_OCMF01000003.1"/>
</dbReference>
<comment type="similarity">
    <text evidence="1 3">Belongs to the Glu/Leu/Phe/Val dehydrogenases family.</text>
</comment>
<reference evidence="6" key="1">
    <citation type="submission" date="2017-09" db="EMBL/GenBank/DDBJ databases">
        <authorList>
            <person name="Varghese N."/>
            <person name="Submissions S."/>
        </authorList>
    </citation>
    <scope>NUCLEOTIDE SEQUENCE [LARGE SCALE GENOMIC DNA]</scope>
    <source>
        <strain evidence="6">CGMCC 1.12641</strain>
    </source>
</reference>
<dbReference type="Pfam" id="PF02812">
    <property type="entry name" value="ELFV_dehydrog_N"/>
    <property type="match status" value="1"/>
</dbReference>
<dbReference type="Pfam" id="PF00208">
    <property type="entry name" value="ELFV_dehydrog"/>
    <property type="match status" value="1"/>
</dbReference>
<dbReference type="PRINTS" id="PR00082">
    <property type="entry name" value="GLFDHDRGNASE"/>
</dbReference>
<dbReference type="InterPro" id="IPR046346">
    <property type="entry name" value="Aminoacid_DH-like_N_sf"/>
</dbReference>
<dbReference type="EMBL" id="OCMF01000003">
    <property type="protein sequence ID" value="SOC80679.1"/>
    <property type="molecule type" value="Genomic_DNA"/>
</dbReference>
<dbReference type="OrthoDB" id="9803297at2"/>
<dbReference type="InterPro" id="IPR006095">
    <property type="entry name" value="Glu/Leu/Phe/Val/Trp_DH"/>
</dbReference>
<evidence type="ECO:0000256" key="2">
    <source>
        <dbReference type="ARBA" id="ARBA00023002"/>
    </source>
</evidence>
<name>A0A285X8D1_9FLAO</name>
<keyword evidence="6" id="KW-1185">Reference proteome</keyword>
<dbReference type="SUPFAM" id="SSF51735">
    <property type="entry name" value="NAD(P)-binding Rossmann-fold domains"/>
    <property type="match status" value="1"/>
</dbReference>
<dbReference type="InterPro" id="IPR006097">
    <property type="entry name" value="Glu/Leu/Phe/Val/Trp_DH_dimer"/>
</dbReference>
<proteinExistence type="inferred from homology"/>
<feature type="domain" description="Glutamate/phenylalanine/leucine/valine/L-tryptophan dehydrogenase C-terminal" evidence="4">
    <location>
        <begin position="181"/>
        <end position="408"/>
    </location>
</feature>
<evidence type="ECO:0000256" key="1">
    <source>
        <dbReference type="ARBA" id="ARBA00006382"/>
    </source>
</evidence>
<dbReference type="Proteomes" id="UP000219193">
    <property type="component" value="Unassembled WGS sequence"/>
</dbReference>
<evidence type="ECO:0000313" key="6">
    <source>
        <dbReference type="Proteomes" id="UP000219193"/>
    </source>
</evidence>
<dbReference type="InterPro" id="IPR006096">
    <property type="entry name" value="Glu/Leu/Phe/Val/Trp_DH_C"/>
</dbReference>
<organism evidence="5 6">
    <name type="scientific">Salinimicrobium sediminis</name>
    <dbReference type="NCBI Taxonomy" id="1343891"/>
    <lineage>
        <taxon>Bacteria</taxon>
        <taxon>Pseudomonadati</taxon>
        <taxon>Bacteroidota</taxon>
        <taxon>Flavobacteriia</taxon>
        <taxon>Flavobacteriales</taxon>
        <taxon>Flavobacteriaceae</taxon>
        <taxon>Salinimicrobium</taxon>
    </lineage>
</organism>
<dbReference type="GO" id="GO:0004352">
    <property type="term" value="F:glutamate dehydrogenase (NAD+) activity"/>
    <property type="evidence" value="ECO:0007669"/>
    <property type="project" value="TreeGrafter"/>
</dbReference>
<dbReference type="GO" id="GO:0006538">
    <property type="term" value="P:L-glutamate catabolic process"/>
    <property type="evidence" value="ECO:0007669"/>
    <property type="project" value="TreeGrafter"/>
</dbReference>
<dbReference type="SUPFAM" id="SSF53223">
    <property type="entry name" value="Aminoacid dehydrogenase-like, N-terminal domain"/>
    <property type="match status" value="1"/>
</dbReference>
<dbReference type="InterPro" id="IPR036291">
    <property type="entry name" value="NAD(P)-bd_dom_sf"/>
</dbReference>
<protein>
    <submittedName>
        <fullName evidence="5">Glutamate dehydrogenase/leucine dehydrogenase</fullName>
    </submittedName>
</protein>
<dbReference type="AlphaFoldDB" id="A0A285X8D1"/>
<dbReference type="Gene3D" id="3.40.50.10860">
    <property type="entry name" value="Leucine Dehydrogenase, chain A, domain 1"/>
    <property type="match status" value="1"/>
</dbReference>
<dbReference type="Gene3D" id="3.40.50.720">
    <property type="entry name" value="NAD(P)-binding Rossmann-like Domain"/>
    <property type="match status" value="1"/>
</dbReference>
<evidence type="ECO:0000259" key="4">
    <source>
        <dbReference type="SMART" id="SM00839"/>
    </source>
</evidence>
<accession>A0A285X8D1</accession>
<evidence type="ECO:0000256" key="3">
    <source>
        <dbReference type="RuleBase" id="RU004417"/>
    </source>
</evidence>
<dbReference type="SMART" id="SM00839">
    <property type="entry name" value="ELFV_dehydrog"/>
    <property type="match status" value="1"/>
</dbReference>
<sequence>MKELLNLYQNKAPEIVFNWKDPETDAEGWAVINSLRGGAAGGGTRMRKGLDMNEVLSLAKTMEVKFTVSGPAIGGAKSGINFDPNDPRKKGVLERWFKAVSPLLKNYYGTGGDLNVDEIHEVIPITEDSGVWHPQEGVFNGHFKPTEADKINRIGQLRQGVIKVLENPKFSPDVSRKYTVADMITGYGVAEAVRHYYDIYGGNVQGKKAIVQGFGNVGSSAAYYLAQMGAKVVGIIDRVGGVINEDGFTFEEMRELFLNKEGNTLKSDNMISFEEVNDRIWSLNAEIFAPCAASRLITREQVDKMVASGLEVISSGANVPFSDKEIFFGPIMEYTDERISVLPDFIANCGMARVFAYFMERRVQMTDEAIFNDTSITIRNAIQNTFSNNSSKTNISKTAFEVALKKLV</sequence>